<feature type="transmembrane region" description="Helical" evidence="1">
    <location>
        <begin position="108"/>
        <end position="133"/>
    </location>
</feature>
<keyword evidence="1" id="KW-0812">Transmembrane</keyword>
<feature type="transmembrane region" description="Helical" evidence="1">
    <location>
        <begin position="61"/>
        <end position="78"/>
    </location>
</feature>
<proteinExistence type="predicted"/>
<dbReference type="Proteomes" id="UP000652427">
    <property type="component" value="Unassembled WGS sequence"/>
</dbReference>
<keyword evidence="3" id="KW-1185">Reference proteome</keyword>
<organism evidence="2 3">
    <name type="scientific">Parasphingorhabdus flavimaris</name>
    <dbReference type="NCBI Taxonomy" id="266812"/>
    <lineage>
        <taxon>Bacteria</taxon>
        <taxon>Pseudomonadati</taxon>
        <taxon>Pseudomonadota</taxon>
        <taxon>Alphaproteobacteria</taxon>
        <taxon>Sphingomonadales</taxon>
        <taxon>Sphingomonadaceae</taxon>
        <taxon>Parasphingorhabdus</taxon>
    </lineage>
</organism>
<comment type="caution">
    <text evidence="2">The sequence shown here is derived from an EMBL/GenBank/DDBJ whole genome shotgun (WGS) entry which is preliminary data.</text>
</comment>
<feature type="transmembrane region" description="Helical" evidence="1">
    <location>
        <begin position="6"/>
        <end position="25"/>
    </location>
</feature>
<evidence type="ECO:0000313" key="2">
    <source>
        <dbReference type="EMBL" id="NVD28550.1"/>
    </source>
</evidence>
<protein>
    <recommendedName>
        <fullName evidence="4">DUF3325 domain-containing protein</fullName>
    </recommendedName>
</protein>
<evidence type="ECO:0000313" key="3">
    <source>
        <dbReference type="Proteomes" id="UP000652427"/>
    </source>
</evidence>
<feature type="transmembrane region" description="Helical" evidence="1">
    <location>
        <begin position="145"/>
        <end position="163"/>
    </location>
</feature>
<evidence type="ECO:0008006" key="4">
    <source>
        <dbReference type="Google" id="ProtNLM"/>
    </source>
</evidence>
<feature type="transmembrane region" description="Helical" evidence="1">
    <location>
        <begin position="170"/>
        <end position="187"/>
    </location>
</feature>
<name>A0ABX2N4A6_9SPHN</name>
<gene>
    <name evidence="2" type="ORF">HUO14_11615</name>
</gene>
<sequence length="192" mass="20435">MIGELLFLTGSACAIAAVLVLRFSWARPLRSRPLNTAGWFLIAVSIAAGWSFAGAWGVTVMLLWMTMAAFFILAFAAWKSPPARRKPSNRRAGMLPESGEPLRLGSRFITFFLVALAAMVSSVALAIATRWIALIADASDANANVLALFAAPLGWTILAFLILMSDSRKCQLAILAVPVAAAIPAFITGSPL</sequence>
<dbReference type="RefSeq" id="WP_176279984.1">
    <property type="nucleotide sequence ID" value="NZ_JABWMH010000003.1"/>
</dbReference>
<dbReference type="EMBL" id="JABWMH010000003">
    <property type="protein sequence ID" value="NVD28550.1"/>
    <property type="molecule type" value="Genomic_DNA"/>
</dbReference>
<evidence type="ECO:0000256" key="1">
    <source>
        <dbReference type="SAM" id="Phobius"/>
    </source>
</evidence>
<feature type="transmembrane region" description="Helical" evidence="1">
    <location>
        <begin position="37"/>
        <end position="55"/>
    </location>
</feature>
<reference evidence="2 3" key="1">
    <citation type="submission" date="2020-06" db="EMBL/GenBank/DDBJ databases">
        <authorList>
            <person name="Kim S.-J."/>
            <person name="Park S.-J."/>
        </authorList>
    </citation>
    <scope>NUCLEOTIDE SEQUENCE [LARGE SCALE GENOMIC DNA]</scope>
    <source>
        <strain evidence="2 3">SW-151</strain>
    </source>
</reference>
<accession>A0ABX2N4A6</accession>
<keyword evidence="1" id="KW-0472">Membrane</keyword>
<keyword evidence="1" id="KW-1133">Transmembrane helix</keyword>